<dbReference type="AlphaFoldDB" id="A0A843TEK4"/>
<comment type="caution">
    <text evidence="2">The sequence shown here is derived from an EMBL/GenBank/DDBJ whole genome shotgun (WGS) entry which is preliminary data.</text>
</comment>
<proteinExistence type="predicted"/>
<dbReference type="InterPro" id="IPR005135">
    <property type="entry name" value="Endo/exonuclease/phosphatase"/>
</dbReference>
<sequence>MLRVPTPPLPFLSIRPRWFRSRNVTCMGSTTGEPSGPTFVSMGGGEGIREAASERGFKFRLVSYNILAQLKNGVLDGLPVGICLSMFYVTSVLEFYGRGKHVHKPFWQSLKALELISFAYSAELVLKEEIEYNDLVKFVDSGSANDENKNDTASDFTISDDTSVEDLPKEIIHKVDNRDPNDPHVRLKRDCVGIMAAFRLNNPTHHLVIVANTHIYWDPEWADVKLAQAEYLLSRLSQFKKTVASKFGCTASVIVAGDFNSTPGDMVYQFLVTGTAPTRLLPDTGPPIPLCSLYASAGGEEPPFTNCTPGFTGTIDYIFLSKSGKLKPISLLQIPGHESIEVAGGLPNFYHPSDHLPIGGDFQVSDV</sequence>
<dbReference type="Gene3D" id="3.60.10.10">
    <property type="entry name" value="Endonuclease/exonuclease/phosphatase"/>
    <property type="match status" value="1"/>
</dbReference>
<evidence type="ECO:0000313" key="2">
    <source>
        <dbReference type="EMBL" id="MQL70802.1"/>
    </source>
</evidence>
<keyword evidence="3" id="KW-1185">Reference proteome</keyword>
<feature type="domain" description="Endonuclease/exonuclease/phosphatase" evidence="1">
    <location>
        <begin position="202"/>
        <end position="355"/>
    </location>
</feature>
<dbReference type="PANTHER" id="PTHR12121">
    <property type="entry name" value="CARBON CATABOLITE REPRESSOR PROTEIN 4"/>
    <property type="match status" value="1"/>
</dbReference>
<organism evidence="2 3">
    <name type="scientific">Colocasia esculenta</name>
    <name type="common">Wild taro</name>
    <name type="synonym">Arum esculentum</name>
    <dbReference type="NCBI Taxonomy" id="4460"/>
    <lineage>
        <taxon>Eukaryota</taxon>
        <taxon>Viridiplantae</taxon>
        <taxon>Streptophyta</taxon>
        <taxon>Embryophyta</taxon>
        <taxon>Tracheophyta</taxon>
        <taxon>Spermatophyta</taxon>
        <taxon>Magnoliopsida</taxon>
        <taxon>Liliopsida</taxon>
        <taxon>Araceae</taxon>
        <taxon>Aroideae</taxon>
        <taxon>Colocasieae</taxon>
        <taxon>Colocasia</taxon>
    </lineage>
</organism>
<dbReference type="PANTHER" id="PTHR12121:SF68">
    <property type="entry name" value="CARBON CATABOLITE REPRESSOR PROTEIN 4 HOMOLOG 4-RELATED"/>
    <property type="match status" value="1"/>
</dbReference>
<evidence type="ECO:0000259" key="1">
    <source>
        <dbReference type="Pfam" id="PF03372"/>
    </source>
</evidence>
<reference evidence="2" key="1">
    <citation type="submission" date="2017-07" db="EMBL/GenBank/DDBJ databases">
        <title>Taro Niue Genome Assembly and Annotation.</title>
        <authorList>
            <person name="Atibalentja N."/>
            <person name="Keating K."/>
            <person name="Fields C.J."/>
        </authorList>
    </citation>
    <scope>NUCLEOTIDE SEQUENCE</scope>
    <source>
        <strain evidence="2">Niue_2</strain>
        <tissue evidence="2">Leaf</tissue>
    </source>
</reference>
<dbReference type="GO" id="GO:0000175">
    <property type="term" value="F:3'-5'-RNA exonuclease activity"/>
    <property type="evidence" value="ECO:0007669"/>
    <property type="project" value="TreeGrafter"/>
</dbReference>
<dbReference type="Proteomes" id="UP000652761">
    <property type="component" value="Unassembled WGS sequence"/>
</dbReference>
<dbReference type="InterPro" id="IPR036691">
    <property type="entry name" value="Endo/exonu/phosph_ase_sf"/>
</dbReference>
<dbReference type="Pfam" id="PF03372">
    <property type="entry name" value="Exo_endo_phos"/>
    <property type="match status" value="1"/>
</dbReference>
<dbReference type="SUPFAM" id="SSF56219">
    <property type="entry name" value="DNase I-like"/>
    <property type="match status" value="1"/>
</dbReference>
<protein>
    <recommendedName>
        <fullName evidence="1">Endonuclease/exonuclease/phosphatase domain-containing protein</fullName>
    </recommendedName>
</protein>
<dbReference type="OrthoDB" id="2866996at2759"/>
<evidence type="ECO:0000313" key="3">
    <source>
        <dbReference type="Proteomes" id="UP000652761"/>
    </source>
</evidence>
<name>A0A843TEK4_COLES</name>
<accession>A0A843TEK4</accession>
<gene>
    <name evidence="2" type="ORF">Taro_003103</name>
</gene>
<dbReference type="InterPro" id="IPR050410">
    <property type="entry name" value="CCR4/nocturin_mRNA_transcr"/>
</dbReference>
<dbReference type="EMBL" id="NMUH01000079">
    <property type="protein sequence ID" value="MQL70802.1"/>
    <property type="molecule type" value="Genomic_DNA"/>
</dbReference>